<feature type="coiled-coil region" evidence="6">
    <location>
        <begin position="952"/>
        <end position="1084"/>
    </location>
</feature>
<feature type="region of interest" description="Disordered" evidence="7">
    <location>
        <begin position="477"/>
        <end position="511"/>
    </location>
</feature>
<proteinExistence type="predicted"/>
<protein>
    <submittedName>
        <fullName evidence="8">Uncharacterized protein</fullName>
    </submittedName>
</protein>
<feature type="compositionally biased region" description="Polar residues" evidence="7">
    <location>
        <begin position="483"/>
        <end position="493"/>
    </location>
</feature>
<feature type="compositionally biased region" description="Basic and acidic residues" evidence="7">
    <location>
        <begin position="280"/>
        <end position="292"/>
    </location>
</feature>
<keyword evidence="4 6" id="KW-0175">Coiled coil</keyword>
<evidence type="ECO:0000313" key="8">
    <source>
        <dbReference type="EMBL" id="CCC51214.1"/>
    </source>
</evidence>
<keyword evidence="5" id="KW-0505">Motor protein</keyword>
<feature type="compositionally biased region" description="Polar residues" evidence="7">
    <location>
        <begin position="933"/>
        <end position="946"/>
    </location>
</feature>
<dbReference type="EMBL" id="HE573026">
    <property type="protein sequence ID" value="CCC51214.1"/>
    <property type="molecule type" value="Genomic_DNA"/>
</dbReference>
<dbReference type="PANTHER" id="PTHR37739">
    <property type="entry name" value="KINESIN-LIKE PROTEIN KIN-12D"/>
    <property type="match status" value="1"/>
</dbReference>
<feature type="region of interest" description="Disordered" evidence="7">
    <location>
        <begin position="607"/>
        <end position="648"/>
    </location>
</feature>
<sequence length="1094" mass="123450">MRTLSETLPAFKPDPVVVGAAGERELHTNVKKFAQVTPLASFSADDLAAMRRISPDAYQALLQYEQLCRNNNTLLEAKETELQRCIDVGQEVLGQVDQLQLQCVRLEGERDLAMARVKELQQAEETVPQLREELGRLGKELRERQRTYDEHVLKLKHELSGKERELLHLQEGGSSRGNIHVNLFASASRLADLHNELQNLANYAGCTLHARFESSPSAVCTTARLKPPVISADYNTEQDKATLEQWFLNSLEGAKVLTQNLSCTLHSLNERLQRGGEGSRSSHESKPVKDEVRELAEENKHLRQALLALREEVQALDTQTERLCEADSAQHAAQLLLMREQHEEERRITDMEIRTLRAELSRWRAEATANTSTGTRGSENTQAFGSDETMQRCEADRTQLAAEIERLEAALRDSRLKYEQLVDQYQFELQRHMLRADELTRATAEISALKEQLRQVDSSSVTSNVVSRITEGEQIHTVGLTKRAQNTGDSTLKQQERSGPAPQKTNDEECSVVPPYGYEEMEVELIQERENTQQLSATLTVVRKQLESLTACYEEQRRCVQEYLRQLPPLPRPQRERVTLLLRSCVKKAAVRFFTGLEQREGISIQTSQGSLSGGDVAGTSCDPLAPPSGGLHSSFPSPHTSPVPSRQQAGYYPQNQQEGMVKLGVAQVGSTYSSPRNGNLPVSAGCTVLQNSEAAAAFSTALARFLSDATDALVQQLLQPYERSMESLRQLYSMFDVQSPVSHGTPRARGMDRCSDSNTDCNGSLDNIDVSLDEDLVVDKLTSARQQHEGGSDDNVWVAVMGGVIDAFVDSSIHVFQKVHRSAVGLLQKHEEELKEAFRQQRAAYEEQMRRAAHKMETEEELTTQLQNSQTKLHAALRTASEAQAKCDETTSRYCELKSRVEHLEERLSSKQREWEVERQRWRDAVGELQEAHSTAQQKSSERSTQQQQLVDELQQSVHTLQIKLNEEAARVRRADANVESLQHVLRDAQSAYQAMQRTLSDEQERREAAEERVEGLSRELALLRSRTQAQQERLTELQEAERLNVRQLETESQKNEALLKLNRALEERLAEVEGDREPLRQQLQSLLLMKPQ</sequence>
<evidence type="ECO:0000256" key="7">
    <source>
        <dbReference type="SAM" id="MobiDB-lite"/>
    </source>
</evidence>
<feature type="region of interest" description="Disordered" evidence="7">
    <location>
        <begin position="272"/>
        <end position="292"/>
    </location>
</feature>
<evidence type="ECO:0000256" key="3">
    <source>
        <dbReference type="ARBA" id="ARBA00022840"/>
    </source>
</evidence>
<reference evidence="8" key="1">
    <citation type="journal article" date="2012" name="Proc. Natl. Acad. Sci. U.S.A.">
        <title>Antigenic diversity is generated by distinct evolutionary mechanisms in African trypanosome species.</title>
        <authorList>
            <person name="Jackson A.P."/>
            <person name="Berry A."/>
            <person name="Aslett M."/>
            <person name="Allison H.C."/>
            <person name="Burton P."/>
            <person name="Vavrova-Anderson J."/>
            <person name="Brown R."/>
            <person name="Browne H."/>
            <person name="Corton N."/>
            <person name="Hauser H."/>
            <person name="Gamble J."/>
            <person name="Gilderthorp R."/>
            <person name="Marcello L."/>
            <person name="McQuillan J."/>
            <person name="Otto T.D."/>
            <person name="Quail M.A."/>
            <person name="Sanders M.J."/>
            <person name="van Tonder A."/>
            <person name="Ginger M.L."/>
            <person name="Field M.C."/>
            <person name="Barry J.D."/>
            <person name="Hertz-Fowler C."/>
            <person name="Berriman M."/>
        </authorList>
    </citation>
    <scope>NUCLEOTIDE SEQUENCE</scope>
    <source>
        <strain evidence="8">Y486</strain>
    </source>
</reference>
<feature type="coiled-coil region" evidence="6">
    <location>
        <begin position="292"/>
        <end position="359"/>
    </location>
</feature>
<dbReference type="PANTHER" id="PTHR37739:SF8">
    <property type="entry name" value="KINESIN-LIKE PROTEIN KIN-12D"/>
    <property type="match status" value="1"/>
</dbReference>
<keyword evidence="2" id="KW-0547">Nucleotide-binding</keyword>
<organism evidence="8">
    <name type="scientific">Trypanosoma vivax (strain Y486)</name>
    <dbReference type="NCBI Taxonomy" id="1055687"/>
    <lineage>
        <taxon>Eukaryota</taxon>
        <taxon>Discoba</taxon>
        <taxon>Euglenozoa</taxon>
        <taxon>Kinetoplastea</taxon>
        <taxon>Metakinetoplastina</taxon>
        <taxon>Trypanosomatida</taxon>
        <taxon>Trypanosomatidae</taxon>
        <taxon>Trypanosoma</taxon>
        <taxon>Duttonella</taxon>
    </lineage>
</organism>
<feature type="region of interest" description="Disordered" evidence="7">
    <location>
        <begin position="929"/>
        <end position="952"/>
    </location>
</feature>
<feature type="coiled-coil region" evidence="6">
    <location>
        <begin position="828"/>
        <end position="922"/>
    </location>
</feature>
<evidence type="ECO:0000256" key="1">
    <source>
        <dbReference type="ARBA" id="ARBA00022701"/>
    </source>
</evidence>
<accession>G0U5R3</accession>
<evidence type="ECO:0000256" key="4">
    <source>
        <dbReference type="ARBA" id="ARBA00023054"/>
    </source>
</evidence>
<keyword evidence="3" id="KW-0067">ATP-binding</keyword>
<name>G0U5R3_TRYVY</name>
<evidence type="ECO:0000256" key="2">
    <source>
        <dbReference type="ARBA" id="ARBA00022741"/>
    </source>
</evidence>
<feature type="coiled-coil region" evidence="6">
    <location>
        <begin position="96"/>
        <end position="140"/>
    </location>
</feature>
<keyword evidence="1" id="KW-0493">Microtubule</keyword>
<gene>
    <name evidence="8" type="ORF">TVY486_1002670</name>
</gene>
<dbReference type="InterPro" id="IPR044986">
    <property type="entry name" value="KIF15/KIN-12"/>
</dbReference>
<dbReference type="VEuPathDB" id="TriTrypDB:TvY486_1002670"/>
<dbReference type="GO" id="GO:0005874">
    <property type="term" value="C:microtubule"/>
    <property type="evidence" value="ECO:0007669"/>
    <property type="project" value="UniProtKB-KW"/>
</dbReference>
<dbReference type="GO" id="GO:0005524">
    <property type="term" value="F:ATP binding"/>
    <property type="evidence" value="ECO:0007669"/>
    <property type="project" value="UniProtKB-KW"/>
</dbReference>
<evidence type="ECO:0000256" key="5">
    <source>
        <dbReference type="ARBA" id="ARBA00023175"/>
    </source>
</evidence>
<feature type="compositionally biased region" description="Polar residues" evidence="7">
    <location>
        <begin position="368"/>
        <end position="384"/>
    </location>
</feature>
<evidence type="ECO:0000256" key="6">
    <source>
        <dbReference type="SAM" id="Coils"/>
    </source>
</evidence>
<feature type="compositionally biased region" description="Polar residues" evidence="7">
    <location>
        <begin position="635"/>
        <end position="648"/>
    </location>
</feature>
<feature type="region of interest" description="Disordered" evidence="7">
    <location>
        <begin position="367"/>
        <end position="391"/>
    </location>
</feature>
<dbReference type="AlphaFoldDB" id="G0U5R3"/>